<dbReference type="GO" id="GO:0003677">
    <property type="term" value="F:DNA binding"/>
    <property type="evidence" value="ECO:0007669"/>
    <property type="project" value="InterPro"/>
</dbReference>
<keyword evidence="2" id="KW-1185">Reference proteome</keyword>
<dbReference type="Gene3D" id="1.10.443.20">
    <property type="entry name" value="Centromere DNA-binding protein complex CBF3 subunit, domain 2"/>
    <property type="match status" value="1"/>
</dbReference>
<sequence length="165" mass="18128">MAGDSIRNEDKPPPRHAQEWFYSPQRESIGKALSSPARMAGNVFANVDEIQCQRRWNCTTINDAYLTNLPRELVRSMAGFPTYGRFFYLGCTALNPPTSLCKKAFPAIGKLNDRLVAKEPSPGNPIQPTIAENAFVQNSTPAISFGNIQSSLIQPICHAKGKSTS</sequence>
<protein>
    <recommendedName>
        <fullName evidence="3">Ndc10 domain-containing protein</fullName>
    </recommendedName>
</protein>
<evidence type="ECO:0000313" key="1">
    <source>
        <dbReference type="EMBL" id="SAM01043.1"/>
    </source>
</evidence>
<evidence type="ECO:0008006" key="3">
    <source>
        <dbReference type="Google" id="ProtNLM"/>
    </source>
</evidence>
<dbReference type="AlphaFoldDB" id="A0A163JQ62"/>
<dbReference type="InParanoid" id="A0A163JQ62"/>
<proteinExistence type="predicted"/>
<dbReference type="OrthoDB" id="2204095at2759"/>
<dbReference type="InterPro" id="IPR038279">
    <property type="entry name" value="Ndc10_dom2_sf"/>
</dbReference>
<organism evidence="1">
    <name type="scientific">Absidia glauca</name>
    <name type="common">Pin mould</name>
    <dbReference type="NCBI Taxonomy" id="4829"/>
    <lineage>
        <taxon>Eukaryota</taxon>
        <taxon>Fungi</taxon>
        <taxon>Fungi incertae sedis</taxon>
        <taxon>Mucoromycota</taxon>
        <taxon>Mucoromycotina</taxon>
        <taxon>Mucoromycetes</taxon>
        <taxon>Mucorales</taxon>
        <taxon>Cunninghamellaceae</taxon>
        <taxon>Absidia</taxon>
    </lineage>
</organism>
<reference evidence="1" key="1">
    <citation type="submission" date="2016-04" db="EMBL/GenBank/DDBJ databases">
        <authorList>
            <person name="Evans L.H."/>
            <person name="Alamgir A."/>
            <person name="Owens N."/>
            <person name="Weber N.D."/>
            <person name="Virtaneva K."/>
            <person name="Barbian K."/>
            <person name="Babar A."/>
            <person name="Rosenke K."/>
        </authorList>
    </citation>
    <scope>NUCLEOTIDE SEQUENCE [LARGE SCALE GENOMIC DNA]</scope>
    <source>
        <strain evidence="1">CBS 101.48</strain>
    </source>
</reference>
<accession>A0A163JQ62</accession>
<evidence type="ECO:0000313" key="2">
    <source>
        <dbReference type="Proteomes" id="UP000078561"/>
    </source>
</evidence>
<gene>
    <name evidence="1" type="primary">ABSGL_06779.1 scaffold 8673</name>
</gene>
<dbReference type="EMBL" id="LT553500">
    <property type="protein sequence ID" value="SAM01043.1"/>
    <property type="molecule type" value="Genomic_DNA"/>
</dbReference>
<name>A0A163JQ62_ABSGL</name>
<dbReference type="Proteomes" id="UP000078561">
    <property type="component" value="Unassembled WGS sequence"/>
</dbReference>